<dbReference type="AlphaFoldDB" id="A0A6L8KCJ9"/>
<comment type="caution">
    <text evidence="2">The sequence shown here is derived from an EMBL/GenBank/DDBJ whole genome shotgun (WGS) entry which is preliminary data.</text>
</comment>
<keyword evidence="1" id="KW-0732">Signal</keyword>
<dbReference type="Proteomes" id="UP000479335">
    <property type="component" value="Unassembled WGS sequence"/>
</dbReference>
<evidence type="ECO:0000313" key="2">
    <source>
        <dbReference type="EMBL" id="MYM23562.1"/>
    </source>
</evidence>
<gene>
    <name evidence="2" type="ORF">GTP46_12985</name>
</gene>
<protein>
    <submittedName>
        <fullName evidence="2">Uncharacterized protein</fullName>
    </submittedName>
</protein>
<feature type="chain" id="PRO_5026967224" evidence="1">
    <location>
        <begin position="19"/>
        <end position="99"/>
    </location>
</feature>
<sequence>MKILMILVLCLFSALTQAKETIPQDVQAFIHNAEDCKHFAGEFDGGLNKARQREIERSVVKYCKRAQSQLKTLSVRYKDDAKISEIIRSNTNDSVISFR</sequence>
<reference evidence="2 3" key="1">
    <citation type="submission" date="2019-12" db="EMBL/GenBank/DDBJ databases">
        <title>Novel species isolated from a subtropical stream in China.</title>
        <authorList>
            <person name="Lu H."/>
        </authorList>
    </citation>
    <scope>NUCLEOTIDE SEQUENCE [LARGE SCALE GENOMIC DNA]</scope>
    <source>
        <strain evidence="2 3">FT135W</strain>
    </source>
</reference>
<dbReference type="EMBL" id="WWCN01000007">
    <property type="protein sequence ID" value="MYM23562.1"/>
    <property type="molecule type" value="Genomic_DNA"/>
</dbReference>
<evidence type="ECO:0000313" key="3">
    <source>
        <dbReference type="Proteomes" id="UP000479335"/>
    </source>
</evidence>
<evidence type="ECO:0000256" key="1">
    <source>
        <dbReference type="SAM" id="SignalP"/>
    </source>
</evidence>
<proteinExistence type="predicted"/>
<name>A0A6L8KCJ9_9BURK</name>
<organism evidence="2 3">
    <name type="scientific">Duganella flavida</name>
    <dbReference type="NCBI Taxonomy" id="2692175"/>
    <lineage>
        <taxon>Bacteria</taxon>
        <taxon>Pseudomonadati</taxon>
        <taxon>Pseudomonadota</taxon>
        <taxon>Betaproteobacteria</taxon>
        <taxon>Burkholderiales</taxon>
        <taxon>Oxalobacteraceae</taxon>
        <taxon>Telluria group</taxon>
        <taxon>Duganella</taxon>
    </lineage>
</organism>
<feature type="signal peptide" evidence="1">
    <location>
        <begin position="1"/>
        <end position="18"/>
    </location>
</feature>
<dbReference type="RefSeq" id="WP_161007051.1">
    <property type="nucleotide sequence ID" value="NZ_WWCN01000007.1"/>
</dbReference>
<keyword evidence="3" id="KW-1185">Reference proteome</keyword>
<accession>A0A6L8KCJ9</accession>